<sequence length="758" mass="83992">MLEFYMSKMGSLVTSNLPHTTTPNYYFKFGSKPYLLQKDCWVAMPEHVGQLGSKIMVRQQTGDHQNPNFASAQLVLRSKLRSNQCWTLPCDRRVKKPLKLAVFFLRGFSLNPTERPNKPLSSEVIGACRNFFVKGASTDFSDLVFESNLRYEENTHGVLPYFQKWTYLMPLRNSLPKVAPFLYPQWSLVLRAWICTVISIGALFLLVPQVAELSGLLADGDLSALVKKALYMTLLIAVKSVGQFWQQALLWEAALNITYDVRGYIFEKVLNRDMAYFEGQGGAPIGDIAYRLTAEAEHTGDTVYAFLHMLVPCAFQLAAMAGRMLLLSPILSVATILVLPFMSFTIAILGEKLRRLSRKGQDSVANLSAYLNEVLLSIFVVKAYVAEGYEQMRFKKLAFVDYRAHLLKKKMKAFIPEVITAVYAATAVVLFGVGTWVISKGGFNASGMISFVTSLVFLIEPIQAIGKAYNDLKQGEPAIERLFELTANYSKIVEKAGAITLAKVSGDVKFSNVFFAYGDCPPWVLSNLHLDVRAGETVALVGPSGGGKTTLAKLLLRLYDPVHGQIYIDGHDIREIGLKSLRREVGIVPQDIVLFTGTVLENIAYGVLPDQMDFKAVEQAAGLANADEFIRKLPSGYHSNLGGRGSNLSGGQRQRLAIARAIYQNPSILILDEATSALDNNSEKLVREALDQLMRNRTVFVIAHRLETVQRADRIFVINGGRLVEEGTHSSLLAEGGLYSSLYTYKAEIGGLSSHPFI</sequence>
<evidence type="ECO:0000313" key="1">
    <source>
        <dbReference type="EMBL" id="KAJ7544788.1"/>
    </source>
</evidence>
<gene>
    <name evidence="1" type="ORF">O6H91_09G093300</name>
</gene>
<protein>
    <submittedName>
        <fullName evidence="1">Uncharacterized protein</fullName>
    </submittedName>
</protein>
<organism evidence="1 2">
    <name type="scientific">Diphasiastrum complanatum</name>
    <name type="common">Issler's clubmoss</name>
    <name type="synonym">Lycopodium complanatum</name>
    <dbReference type="NCBI Taxonomy" id="34168"/>
    <lineage>
        <taxon>Eukaryota</taxon>
        <taxon>Viridiplantae</taxon>
        <taxon>Streptophyta</taxon>
        <taxon>Embryophyta</taxon>
        <taxon>Tracheophyta</taxon>
        <taxon>Lycopodiopsida</taxon>
        <taxon>Lycopodiales</taxon>
        <taxon>Lycopodiaceae</taxon>
        <taxon>Lycopodioideae</taxon>
        <taxon>Diphasiastrum</taxon>
    </lineage>
</organism>
<proteinExistence type="predicted"/>
<dbReference type="EMBL" id="CM055100">
    <property type="protein sequence ID" value="KAJ7544788.1"/>
    <property type="molecule type" value="Genomic_DNA"/>
</dbReference>
<keyword evidence="2" id="KW-1185">Reference proteome</keyword>
<reference evidence="2" key="1">
    <citation type="journal article" date="2024" name="Proc. Natl. Acad. Sci. U.S.A.">
        <title>Extraordinary preservation of gene collinearity over three hundred million years revealed in homosporous lycophytes.</title>
        <authorList>
            <person name="Li C."/>
            <person name="Wickell D."/>
            <person name="Kuo L.Y."/>
            <person name="Chen X."/>
            <person name="Nie B."/>
            <person name="Liao X."/>
            <person name="Peng D."/>
            <person name="Ji J."/>
            <person name="Jenkins J."/>
            <person name="Williams M."/>
            <person name="Shu S."/>
            <person name="Plott C."/>
            <person name="Barry K."/>
            <person name="Rajasekar S."/>
            <person name="Grimwood J."/>
            <person name="Han X."/>
            <person name="Sun S."/>
            <person name="Hou Z."/>
            <person name="He W."/>
            <person name="Dai G."/>
            <person name="Sun C."/>
            <person name="Schmutz J."/>
            <person name="Leebens-Mack J.H."/>
            <person name="Li F.W."/>
            <person name="Wang L."/>
        </authorList>
    </citation>
    <scope>NUCLEOTIDE SEQUENCE [LARGE SCALE GENOMIC DNA]</scope>
    <source>
        <strain evidence="2">cv. PW_Plant_1</strain>
    </source>
</reference>
<evidence type="ECO:0000313" key="2">
    <source>
        <dbReference type="Proteomes" id="UP001162992"/>
    </source>
</evidence>
<comment type="caution">
    <text evidence="1">The sequence shown here is derived from an EMBL/GenBank/DDBJ whole genome shotgun (WGS) entry which is preliminary data.</text>
</comment>
<name>A0ACC2CS18_DIPCM</name>
<accession>A0ACC2CS18</accession>
<dbReference type="Proteomes" id="UP001162992">
    <property type="component" value="Chromosome 9"/>
</dbReference>